<organism evidence="1 2">
    <name type="scientific">Luteolibacter soli</name>
    <dbReference type="NCBI Taxonomy" id="3135280"/>
    <lineage>
        <taxon>Bacteria</taxon>
        <taxon>Pseudomonadati</taxon>
        <taxon>Verrucomicrobiota</taxon>
        <taxon>Verrucomicrobiia</taxon>
        <taxon>Verrucomicrobiales</taxon>
        <taxon>Verrucomicrobiaceae</taxon>
        <taxon>Luteolibacter</taxon>
    </lineage>
</organism>
<accession>A0ABU9B2S5</accession>
<gene>
    <name evidence="1" type="ORF">WKV53_27740</name>
</gene>
<dbReference type="Proteomes" id="UP001371305">
    <property type="component" value="Unassembled WGS sequence"/>
</dbReference>
<protein>
    <submittedName>
        <fullName evidence="1">Uncharacterized protein</fullName>
    </submittedName>
</protein>
<keyword evidence="2" id="KW-1185">Reference proteome</keyword>
<sequence>MKPTLLKNGLKFCDAGEPVSLDSSPPAFVILTDKRVLAMPGDVFEYSNTDVRFRVSIIRSMVTNEGWETTCRFEG</sequence>
<dbReference type="EMBL" id="JBBUKT010000018">
    <property type="protein sequence ID" value="MEK7954341.1"/>
    <property type="molecule type" value="Genomic_DNA"/>
</dbReference>
<proteinExistence type="predicted"/>
<reference evidence="1 2" key="1">
    <citation type="submission" date="2024-04" db="EMBL/GenBank/DDBJ databases">
        <title>Luteolibacter sp. isolated from soil.</title>
        <authorList>
            <person name="An J."/>
        </authorList>
    </citation>
    <scope>NUCLEOTIDE SEQUENCE [LARGE SCALE GENOMIC DNA]</scope>
    <source>
        <strain evidence="1 2">Y139</strain>
    </source>
</reference>
<name>A0ABU9B2S5_9BACT</name>
<dbReference type="RefSeq" id="WP_341408109.1">
    <property type="nucleotide sequence ID" value="NZ_JBBUKT010000018.1"/>
</dbReference>
<evidence type="ECO:0000313" key="2">
    <source>
        <dbReference type="Proteomes" id="UP001371305"/>
    </source>
</evidence>
<evidence type="ECO:0000313" key="1">
    <source>
        <dbReference type="EMBL" id="MEK7954341.1"/>
    </source>
</evidence>
<comment type="caution">
    <text evidence="1">The sequence shown here is derived from an EMBL/GenBank/DDBJ whole genome shotgun (WGS) entry which is preliminary data.</text>
</comment>